<evidence type="ECO:0000259" key="3">
    <source>
        <dbReference type="Pfam" id="PF01636"/>
    </source>
</evidence>
<protein>
    <submittedName>
        <fullName evidence="4">Aminotransferase</fullName>
    </submittedName>
</protein>
<dbReference type="NCBIfam" id="NF004800">
    <property type="entry name" value="PRK06149.1"/>
    <property type="match status" value="1"/>
</dbReference>
<dbReference type="InterPro" id="IPR015422">
    <property type="entry name" value="PyrdxlP-dep_Trfase_small"/>
</dbReference>
<dbReference type="CDD" id="cd00610">
    <property type="entry name" value="OAT_like"/>
    <property type="match status" value="1"/>
</dbReference>
<keyword evidence="5" id="KW-1185">Reference proteome</keyword>
<keyword evidence="2" id="KW-0663">Pyridoxal phosphate</keyword>
<dbReference type="InterPro" id="IPR002575">
    <property type="entry name" value="Aminoglycoside_PTrfase"/>
</dbReference>
<evidence type="ECO:0000313" key="4">
    <source>
        <dbReference type="EMBL" id="GAA2883391.1"/>
    </source>
</evidence>
<name>A0ABN3W1V5_9ACTN</name>
<evidence type="ECO:0000256" key="2">
    <source>
        <dbReference type="ARBA" id="ARBA00022898"/>
    </source>
</evidence>
<dbReference type="Proteomes" id="UP001500831">
    <property type="component" value="Unassembled WGS sequence"/>
</dbReference>
<feature type="domain" description="Aminoglycoside phosphotransferase" evidence="3">
    <location>
        <begin position="39"/>
        <end position="272"/>
    </location>
</feature>
<dbReference type="RefSeq" id="WP_344975303.1">
    <property type="nucleotide sequence ID" value="NZ_BAAAVI010000035.1"/>
</dbReference>
<dbReference type="PROSITE" id="PS00600">
    <property type="entry name" value="AA_TRANSFER_CLASS_3"/>
    <property type="match status" value="1"/>
</dbReference>
<dbReference type="Gene3D" id="3.90.1200.10">
    <property type="match status" value="1"/>
</dbReference>
<comment type="caution">
    <text evidence="4">The sequence shown here is derived from an EMBL/GenBank/DDBJ whole genome shotgun (WGS) entry which is preliminary data.</text>
</comment>
<dbReference type="InterPro" id="IPR015424">
    <property type="entry name" value="PyrdxlP-dep_Trfase"/>
</dbReference>
<accession>A0ABN3W1V5</accession>
<dbReference type="GO" id="GO:0008483">
    <property type="term" value="F:transaminase activity"/>
    <property type="evidence" value="ECO:0007669"/>
    <property type="project" value="UniProtKB-KW"/>
</dbReference>
<reference evidence="4 5" key="1">
    <citation type="journal article" date="2019" name="Int. J. Syst. Evol. Microbiol.">
        <title>The Global Catalogue of Microorganisms (GCM) 10K type strain sequencing project: providing services to taxonomists for standard genome sequencing and annotation.</title>
        <authorList>
            <consortium name="The Broad Institute Genomics Platform"/>
            <consortium name="The Broad Institute Genome Sequencing Center for Infectious Disease"/>
            <person name="Wu L."/>
            <person name="Ma J."/>
        </authorList>
    </citation>
    <scope>NUCLEOTIDE SEQUENCE [LARGE SCALE GENOMIC DNA]</scope>
    <source>
        <strain evidence="4 5">JCM 6242</strain>
    </source>
</reference>
<proteinExistence type="inferred from homology"/>
<comment type="similarity">
    <text evidence="1">Belongs to the class-III pyridoxal-phosphate-dependent aminotransferase family.</text>
</comment>
<dbReference type="EMBL" id="BAAAVI010000035">
    <property type="protein sequence ID" value="GAA2883391.1"/>
    <property type="molecule type" value="Genomic_DNA"/>
</dbReference>
<dbReference type="PANTHER" id="PTHR45688">
    <property type="match status" value="1"/>
</dbReference>
<dbReference type="InterPro" id="IPR011009">
    <property type="entry name" value="Kinase-like_dom_sf"/>
</dbReference>
<gene>
    <name evidence="4" type="ORF">GCM10010517_46590</name>
</gene>
<dbReference type="Pfam" id="PF00202">
    <property type="entry name" value="Aminotran_3"/>
    <property type="match status" value="1"/>
</dbReference>
<evidence type="ECO:0000313" key="5">
    <source>
        <dbReference type="Proteomes" id="UP001500831"/>
    </source>
</evidence>
<dbReference type="PANTHER" id="PTHR45688:SF13">
    <property type="entry name" value="ALANINE--GLYOXYLATE AMINOTRANSFERASE 2-LIKE"/>
    <property type="match status" value="1"/>
</dbReference>
<sequence>MHPQTTFDFFETAGLPTPKIGVGQARDLARELFGVDGDAEELGSQQDANFLVTTAGGARHVLKVANPVFGRVELLAQDAAAAHVADREPGLLTPRARPGADGETVQRAVLGDQELHIRLLDYLDGRTLSGRGYLAPSVVAALGDLTGRAVRGLRDFRHPGTERVLQWDLRHAPRVVELLAEHVRGDGRADLVRAAARAAGETVDRYAGELPVQVVHGDITDDNVVCRRTPAGRREPVGVIDFGDLTRSWAVGDLAVTCASILRHRDATPAAAVPAVRAFHRVSPLSEAEVEALWPLVVLRAAVLVVSGHHQAAIDAGNGYATTALDHEWEIFRQATSLPAEVMTHVLRDALGLPARRAACPRPGAALLPTLAGGTLATMDLSATGDELHDGRWTLPGAERDVAAALRRGGVDAAVTRYAERRLTRSVRDSAVSPATVALAVDVHLREPAPVHAPWDGTVETAAGGAVVLRSGGVDLLLDGLRPAVSAGDRAGAGTPLGEVPDGGDRVLRVQLSALDGATPPPFAQPELAAGWEALCPDPTALLDAAAVAEETPPGDLLRRRDASFATVQEHYYADPPRIERGWRHHLVDTEGRAYLDMLNNVTVLGHGHPRLAEAVGRQWRLLNTNSRFHYGAVVELSERLTATLPEPLDTVFLVNSGTEANDLALRIAWAWTGRRDVVAIREAYHGWSDATDAISTSVADNPDALGTRPAWVHTLPAPNAYRGTHRGADAVRYGPEAAGAIRELTAGGRPPAAFICEPYYGNAGGMPLPDGYLPAVYEAVREAGGLCVADEVQVGYGRLGEWFWGFEQQEVLPDIVTVAKAMGNGHPLGAVITRRDIAERYRSQGYFFSSAGGSPVSSVVGLTVLDVIRDEGLQENARTVGAHLRSRLLELADRHELIGAVHGTGLYLGVELVRDRRDLTPAVEETAAICERLRELGVIVQPTSDRLCVLKIKPPLCLTRESADFFADMLDVALTEGW</sequence>
<dbReference type="SUPFAM" id="SSF53383">
    <property type="entry name" value="PLP-dependent transferases"/>
    <property type="match status" value="1"/>
</dbReference>
<dbReference type="InterPro" id="IPR049704">
    <property type="entry name" value="Aminotrans_3_PPA_site"/>
</dbReference>
<dbReference type="Gene3D" id="3.90.1150.10">
    <property type="entry name" value="Aspartate Aminotransferase, domain 1"/>
    <property type="match status" value="1"/>
</dbReference>
<keyword evidence="4" id="KW-0808">Transferase</keyword>
<keyword evidence="4" id="KW-0032">Aminotransferase</keyword>
<dbReference type="InterPro" id="IPR005814">
    <property type="entry name" value="Aminotrans_3"/>
</dbReference>
<dbReference type="InterPro" id="IPR015421">
    <property type="entry name" value="PyrdxlP-dep_Trfase_major"/>
</dbReference>
<dbReference type="Gene3D" id="3.40.640.10">
    <property type="entry name" value="Type I PLP-dependent aspartate aminotransferase-like (Major domain)"/>
    <property type="match status" value="1"/>
</dbReference>
<dbReference type="SUPFAM" id="SSF56112">
    <property type="entry name" value="Protein kinase-like (PK-like)"/>
    <property type="match status" value="1"/>
</dbReference>
<organism evidence="4 5">
    <name type="scientific">Streptosporangium fragile</name>
    <dbReference type="NCBI Taxonomy" id="46186"/>
    <lineage>
        <taxon>Bacteria</taxon>
        <taxon>Bacillati</taxon>
        <taxon>Actinomycetota</taxon>
        <taxon>Actinomycetes</taxon>
        <taxon>Streptosporangiales</taxon>
        <taxon>Streptosporangiaceae</taxon>
        <taxon>Streptosporangium</taxon>
    </lineage>
</organism>
<evidence type="ECO:0000256" key="1">
    <source>
        <dbReference type="ARBA" id="ARBA00008954"/>
    </source>
</evidence>
<dbReference type="Pfam" id="PF01636">
    <property type="entry name" value="APH"/>
    <property type="match status" value="1"/>
</dbReference>